<evidence type="ECO:0000256" key="4">
    <source>
        <dbReference type="SAM" id="Phobius"/>
    </source>
</evidence>
<dbReference type="InterPro" id="IPR032675">
    <property type="entry name" value="LRR_dom_sf"/>
</dbReference>
<keyword evidence="2" id="KW-0677">Repeat</keyword>
<dbReference type="WBParaSite" id="SSTP_0000176500.1">
    <property type="protein sequence ID" value="SSTP_0000176500.1"/>
    <property type="gene ID" value="SSTP_0000176500"/>
</dbReference>
<sequence length="667" mass="75437">MKSWFSLFLILHIFLKNAYFSSIQGCLSTNEFVLINEGNSKTVTENFCFCNRNERELYDIICLFGSNSNNLKQTIEAVNLSNSTVETISIRNANVSDFNLSDGMLSKLAPQLVEFEMSNCRGQTDLNLAFNDLKVLDSIFIENCNLEKIPTSISKLSGLKSLSLSDNKISNISKEDFFNNYMSLEYLNLAGNFISEMNKNTLSSLIRLETLKIGHHNHASKSLMNEISKMENLKAIDFSAIDGLSTINDKFFSKLTNLEELSFAGCSLNSINKTTFKNLPNLRILDLRVNLIENISIDAFQELKNLTHLSLAGNYLKTFNPEMWSGLDKLKVLDLSFNELKILNKSSFQKLGKSLKELNLAENKLLKTIDSDSLSGLIMLQKFNGSSTGIKNIDNKLFSELASLENVDLSNCMIETINKEAFSQQDFSMKKLYLNGNKITKLDSSIIEKMEAITEIDLSNNPWLCDKEMGNIKKVIEKKYEVAMKFKVEFFLKQSNNTLCSRPFKLEKQKIMELEVDKLEDYDPSKDFTTLPPETTTQNADKETTKAFKLEDITVIVGNGTDELTRTIIKDDEDKPIYNINSITKNTQTTNSGLVPWQGLLIVIFAVATVAILGIIVVKKVRNDLKNQKIHPTVSPNTTTKTQHHPVDLREIDDGNDRRRDSTIQID</sequence>
<protein>
    <submittedName>
        <fullName evidence="8">LRRCT domain-containing protein</fullName>
    </submittedName>
</protein>
<dbReference type="AlphaFoldDB" id="A0A0K0DWZ8"/>
<evidence type="ECO:0000256" key="1">
    <source>
        <dbReference type="ARBA" id="ARBA00022614"/>
    </source>
</evidence>
<evidence type="ECO:0000313" key="7">
    <source>
        <dbReference type="WBParaSite" id="SSTP_0000176500.1"/>
    </source>
</evidence>
<evidence type="ECO:0000313" key="8">
    <source>
        <dbReference type="WBParaSite" id="TCONS_00008881.p1"/>
    </source>
</evidence>
<dbReference type="SMART" id="SM00369">
    <property type="entry name" value="LRR_TYP"/>
    <property type="match status" value="9"/>
</dbReference>
<organism evidence="7">
    <name type="scientific">Strongyloides stercoralis</name>
    <name type="common">Threadworm</name>
    <dbReference type="NCBI Taxonomy" id="6248"/>
    <lineage>
        <taxon>Eukaryota</taxon>
        <taxon>Metazoa</taxon>
        <taxon>Ecdysozoa</taxon>
        <taxon>Nematoda</taxon>
        <taxon>Chromadorea</taxon>
        <taxon>Rhabditida</taxon>
        <taxon>Tylenchina</taxon>
        <taxon>Panagrolaimomorpha</taxon>
        <taxon>Strongyloidoidea</taxon>
        <taxon>Strongyloididae</taxon>
        <taxon>Strongyloides</taxon>
    </lineage>
</organism>
<reference evidence="7" key="1">
    <citation type="submission" date="2015-08" db="UniProtKB">
        <authorList>
            <consortium name="WormBaseParasite"/>
        </authorList>
    </citation>
    <scope>IDENTIFICATION</scope>
</reference>
<dbReference type="PANTHER" id="PTHR45712:SF22">
    <property type="entry name" value="INSULIN-LIKE GROWTH FACTOR-BINDING PROTEIN COMPLEX ACID LABILE SUBUNIT"/>
    <property type="match status" value="1"/>
</dbReference>
<dbReference type="PROSITE" id="PS51450">
    <property type="entry name" value="LRR"/>
    <property type="match status" value="3"/>
</dbReference>
<keyword evidence="4" id="KW-1133">Transmembrane helix</keyword>
<feature type="chain" id="PRO_5005327095" evidence="5">
    <location>
        <begin position="21"/>
        <end position="667"/>
    </location>
</feature>
<dbReference type="Proteomes" id="UP000035681">
    <property type="component" value="Unplaced"/>
</dbReference>
<evidence type="ECO:0000256" key="5">
    <source>
        <dbReference type="SAM" id="SignalP"/>
    </source>
</evidence>
<dbReference type="Pfam" id="PF13855">
    <property type="entry name" value="LRR_8"/>
    <property type="match status" value="2"/>
</dbReference>
<keyword evidence="4" id="KW-0812">Transmembrane</keyword>
<dbReference type="SMART" id="SM00365">
    <property type="entry name" value="LRR_SD22"/>
    <property type="match status" value="3"/>
</dbReference>
<evidence type="ECO:0000313" key="6">
    <source>
        <dbReference type="Proteomes" id="UP000035681"/>
    </source>
</evidence>
<feature type="transmembrane region" description="Helical" evidence="4">
    <location>
        <begin position="597"/>
        <end position="618"/>
    </location>
</feature>
<evidence type="ECO:0000256" key="3">
    <source>
        <dbReference type="SAM" id="MobiDB-lite"/>
    </source>
</evidence>
<evidence type="ECO:0000256" key="2">
    <source>
        <dbReference type="ARBA" id="ARBA00022737"/>
    </source>
</evidence>
<dbReference type="InterPro" id="IPR003591">
    <property type="entry name" value="Leu-rich_rpt_typical-subtyp"/>
</dbReference>
<feature type="signal peptide" evidence="5">
    <location>
        <begin position="1"/>
        <end position="20"/>
    </location>
</feature>
<feature type="region of interest" description="Disordered" evidence="3">
    <location>
        <begin position="629"/>
        <end position="667"/>
    </location>
</feature>
<name>A0A0K0DWZ8_STRER</name>
<keyword evidence="4" id="KW-0472">Membrane</keyword>
<dbReference type="PANTHER" id="PTHR45712">
    <property type="entry name" value="AGAP008170-PA"/>
    <property type="match status" value="1"/>
</dbReference>
<keyword evidence="1" id="KW-0433">Leucine-rich repeat</keyword>
<dbReference type="InterPro" id="IPR001611">
    <property type="entry name" value="Leu-rich_rpt"/>
</dbReference>
<dbReference type="STRING" id="6248.A0A0K0DWZ8"/>
<keyword evidence="5" id="KW-0732">Signal</keyword>
<accession>A0A0K0DWZ8</accession>
<dbReference type="FunFam" id="3.80.10.10:FF:000732">
    <property type="entry name" value="GD11101"/>
    <property type="match status" value="1"/>
</dbReference>
<feature type="compositionally biased region" description="Basic and acidic residues" evidence="3">
    <location>
        <begin position="645"/>
        <end position="667"/>
    </location>
</feature>
<keyword evidence="6" id="KW-1185">Reference proteome</keyword>
<dbReference type="Gene3D" id="3.80.10.10">
    <property type="entry name" value="Ribonuclease Inhibitor"/>
    <property type="match status" value="2"/>
</dbReference>
<dbReference type="SUPFAM" id="SSF52058">
    <property type="entry name" value="L domain-like"/>
    <property type="match status" value="2"/>
</dbReference>
<proteinExistence type="predicted"/>
<dbReference type="WBParaSite" id="TCONS_00008881.p1">
    <property type="protein sequence ID" value="TCONS_00008881.p1"/>
    <property type="gene ID" value="XLOC_006754"/>
</dbReference>
<dbReference type="InterPro" id="IPR050333">
    <property type="entry name" value="SLRP"/>
</dbReference>